<keyword evidence="3" id="KW-0732">Signal</keyword>
<evidence type="ECO:0000256" key="3">
    <source>
        <dbReference type="SAM" id="SignalP"/>
    </source>
</evidence>
<dbReference type="OrthoDB" id="6424451at2759"/>
<protein>
    <recommendedName>
        <fullName evidence="6">Heme-binding protein 2</fullName>
    </recommendedName>
</protein>
<dbReference type="InterPro" id="IPR011256">
    <property type="entry name" value="Reg_factor_effector_dom_sf"/>
</dbReference>
<name>A0A553N7D8_TIGCA</name>
<dbReference type="SUPFAM" id="SSF55136">
    <property type="entry name" value="Probable bacterial effector-binding domain"/>
    <property type="match status" value="2"/>
</dbReference>
<evidence type="ECO:0000313" key="4">
    <source>
        <dbReference type="EMBL" id="TRY61358.1"/>
    </source>
</evidence>
<reference evidence="4 5" key="1">
    <citation type="journal article" date="2018" name="Nat. Ecol. Evol.">
        <title>Genomic signatures of mitonuclear coevolution across populations of Tigriopus californicus.</title>
        <authorList>
            <person name="Barreto F.S."/>
            <person name="Watson E.T."/>
            <person name="Lima T.G."/>
            <person name="Willett C.S."/>
            <person name="Edmands S."/>
            <person name="Li W."/>
            <person name="Burton R.S."/>
        </authorList>
    </citation>
    <scope>NUCLEOTIDE SEQUENCE [LARGE SCALE GENOMIC DNA]</scope>
    <source>
        <strain evidence="4 5">San Diego</strain>
    </source>
</reference>
<dbReference type="PANTHER" id="PTHR11220">
    <property type="entry name" value="HEME-BINDING PROTEIN-RELATED"/>
    <property type="match status" value="1"/>
</dbReference>
<evidence type="ECO:0008006" key="6">
    <source>
        <dbReference type="Google" id="ProtNLM"/>
    </source>
</evidence>
<feature type="signal peptide" evidence="3">
    <location>
        <begin position="1"/>
        <end position="16"/>
    </location>
</feature>
<feature type="region of interest" description="Disordered" evidence="2">
    <location>
        <begin position="18"/>
        <end position="40"/>
    </location>
</feature>
<dbReference type="Proteomes" id="UP000318571">
    <property type="component" value="Chromosome 8"/>
</dbReference>
<accession>A0A553N7D8</accession>
<dbReference type="AlphaFoldDB" id="A0A553N7D8"/>
<keyword evidence="5" id="KW-1185">Reference proteome</keyword>
<organism evidence="4 5">
    <name type="scientific">Tigriopus californicus</name>
    <name type="common">Marine copepod</name>
    <dbReference type="NCBI Taxonomy" id="6832"/>
    <lineage>
        <taxon>Eukaryota</taxon>
        <taxon>Metazoa</taxon>
        <taxon>Ecdysozoa</taxon>
        <taxon>Arthropoda</taxon>
        <taxon>Crustacea</taxon>
        <taxon>Multicrustacea</taxon>
        <taxon>Hexanauplia</taxon>
        <taxon>Copepoda</taxon>
        <taxon>Harpacticoida</taxon>
        <taxon>Harpacticidae</taxon>
        <taxon>Tigriopus</taxon>
    </lineage>
</organism>
<sequence length="492" mass="57169">MKVFLVIAIALAVAQARPQEDTVKGTEGPTQNVEDTEDADPVQGAVESRFAYADEKYEHIKYETVETKDGFEKRKYPESKWICTEFTPKNTEDVFANWQEKYGSGFEVMASEDILNDETYQAFKKLCRYGYGVNSDYLELNKTYPYFTKFTTQENEPPVVEVCSYAGAKYNNARLPEPQDEAVYIRKQPEMVFYVSQFSGFVFSEADVTEPQEELTKALEAAAVEDFDKNVVYVAEFNGPFTAGDKRQNEVWVPVEGQKYEVSSSNNEELPYEVLVENEEYELRKYKPAKYVCNKIENYNVSDDPFKGWQEKFDDAFQARSNIMREIKQSYKKSGSRTDEKCYYRMFKSLYQYIIGFNAEFMEIDMTSPVVTKRTIKEAGKTEDIEMCFYGGSRFDDRNMPAPKKSELYLKEAEEQYVYVTRFGGYALSFDDWDSHHQELRKALGDKKFIQDQYFTVGYDSPYKVEDRRNEVWVEVAKGDLDIELDGENQVA</sequence>
<dbReference type="EMBL" id="VCGU01000459">
    <property type="protein sequence ID" value="TRY61358.1"/>
    <property type="molecule type" value="Genomic_DNA"/>
</dbReference>
<comment type="similarity">
    <text evidence="1">Belongs to the HEBP family.</text>
</comment>
<proteinExistence type="inferred from homology"/>
<dbReference type="InterPro" id="IPR006917">
    <property type="entry name" value="SOUL_heme-bd"/>
</dbReference>
<dbReference type="PANTHER" id="PTHR11220:SF1">
    <property type="entry name" value="HEME-BINDING PROTEIN 2"/>
    <property type="match status" value="1"/>
</dbReference>
<dbReference type="Pfam" id="PF04832">
    <property type="entry name" value="SOUL"/>
    <property type="match status" value="2"/>
</dbReference>
<dbReference type="Gene3D" id="3.20.80.10">
    <property type="entry name" value="Regulatory factor, effector binding domain"/>
    <property type="match status" value="2"/>
</dbReference>
<evidence type="ECO:0000256" key="1">
    <source>
        <dbReference type="ARBA" id="ARBA00009817"/>
    </source>
</evidence>
<dbReference type="STRING" id="6832.A0A553N7D8"/>
<gene>
    <name evidence="4" type="ORF">TCAL_01798</name>
</gene>
<comment type="caution">
    <text evidence="4">The sequence shown here is derived from an EMBL/GenBank/DDBJ whole genome shotgun (WGS) entry which is preliminary data.</text>
</comment>
<evidence type="ECO:0000313" key="5">
    <source>
        <dbReference type="Proteomes" id="UP000318571"/>
    </source>
</evidence>
<evidence type="ECO:0000256" key="2">
    <source>
        <dbReference type="SAM" id="MobiDB-lite"/>
    </source>
</evidence>
<feature type="chain" id="PRO_5022090575" description="Heme-binding protein 2" evidence="3">
    <location>
        <begin position="17"/>
        <end position="492"/>
    </location>
</feature>